<dbReference type="GO" id="GO:0046985">
    <property type="term" value="P:positive regulation of hemoglobin biosynthetic process"/>
    <property type="evidence" value="ECO:0007669"/>
    <property type="project" value="Ensembl"/>
</dbReference>
<dbReference type="PROSITE" id="PS50893">
    <property type="entry name" value="ABC_TRANSPORTER_2"/>
    <property type="match status" value="1"/>
</dbReference>
<evidence type="ECO:0000256" key="3">
    <source>
        <dbReference type="ARBA" id="ARBA00022692"/>
    </source>
</evidence>
<evidence type="ECO:0000313" key="15">
    <source>
        <dbReference type="Proteomes" id="UP000694426"/>
    </source>
</evidence>
<dbReference type="InterPro" id="IPR003593">
    <property type="entry name" value="AAA+_ATPase"/>
</dbReference>
<dbReference type="InterPro" id="IPR039421">
    <property type="entry name" value="Type_1_exporter"/>
</dbReference>
<feature type="domain" description="ABC transporter" evidence="12">
    <location>
        <begin position="356"/>
        <end position="588"/>
    </location>
</feature>
<dbReference type="GO" id="GO:0045648">
    <property type="term" value="P:positive regulation of erythrocyte differentiation"/>
    <property type="evidence" value="ECO:0007669"/>
    <property type="project" value="Ensembl"/>
</dbReference>
<feature type="transmembrane region" description="Helical" evidence="11">
    <location>
        <begin position="180"/>
        <end position="200"/>
    </location>
</feature>
<dbReference type="CDD" id="cd18573">
    <property type="entry name" value="ABC_6TM_ABCB10_like"/>
    <property type="match status" value="1"/>
</dbReference>
<feature type="transmembrane region" description="Helical" evidence="11">
    <location>
        <begin position="75"/>
        <end position="99"/>
    </location>
</feature>
<keyword evidence="2" id="KW-0813">Transport</keyword>
<keyword evidence="7" id="KW-0809">Transit peptide</keyword>
<dbReference type="SMART" id="SM00382">
    <property type="entry name" value="AAA"/>
    <property type="match status" value="1"/>
</dbReference>
<dbReference type="PIRSF" id="PIRSF002773">
    <property type="entry name" value="ABC_prm/ATPase_B"/>
    <property type="match status" value="1"/>
</dbReference>
<keyword evidence="3 11" id="KW-0812">Transmembrane</keyword>
<comment type="subcellular location">
    <subcellularLocation>
        <location evidence="1">Membrane</location>
        <topology evidence="1">Multi-pass membrane protein</topology>
    </subcellularLocation>
</comment>
<feature type="transmembrane region" description="Helical" evidence="11">
    <location>
        <begin position="256"/>
        <end position="278"/>
    </location>
</feature>
<sequence>GFAQLCKGLQGGRGPCCLLLLLSCAKQQSYLLLPCLAAVGFLTVSSVITMSAPFFLGKVIDVIYTNPSEDFTDSLSSLCALLSGIFLCGAAANATRVYLMQTAGQRIVKRLRTTLFSSILKQETAFFDKTRTGELINRLSSDTALLGRSLTENLSDGLRAAAQASVGVGMMFFVSPSLAAFVLSIVPPLAVLAVIYGRYLRKLTKMTQDSLAEATQLAEERIGNIRTVRAFGQEMAEMQKYTNKVDYVLQLAKKEALARAGFFGATGLSGNLIVLSVLYKGGLLMGNAYMTVGELSSFLMYAFWVGISIGGLSSFYSELMKGLGAGGRLWELIERKPQLPFNEGITLGKSTFRGALEFKNVEFAYPTRPEASIFKDFSLSIPAGSVMALVGPSGTGKSTIVSLLLRLYDPISGTITVDGFDIRQLNPLWFRTKIGTVSQEPILFSCSIAENIAYGAEDPSTVTAEEIQKVAEIANAASFIRDFPKGFDTVVGEKGILLSGTFLFYPKKILLLQSEAKILALDAENEYLVQEALDRLMEGRTVLIIAHRLSTIQNADSVAVLGQGKILECGKHEELLANPNGLFRKLMQKQAFLQNSDAFALDVQSGENNLLKENVRENV</sequence>
<keyword evidence="5" id="KW-0999">Mitochondrion inner membrane</keyword>
<dbReference type="GO" id="GO:0034514">
    <property type="term" value="P:mitochondrial unfolded protein response"/>
    <property type="evidence" value="ECO:0007669"/>
    <property type="project" value="Ensembl"/>
</dbReference>
<evidence type="ECO:0000256" key="11">
    <source>
        <dbReference type="SAM" id="Phobius"/>
    </source>
</evidence>
<dbReference type="GO" id="GO:0006783">
    <property type="term" value="P:heme biosynthetic process"/>
    <property type="evidence" value="ECO:0007669"/>
    <property type="project" value="Ensembl"/>
</dbReference>
<dbReference type="GO" id="GO:0005524">
    <property type="term" value="F:ATP binding"/>
    <property type="evidence" value="ECO:0007669"/>
    <property type="project" value="UniProtKB-KW"/>
</dbReference>
<evidence type="ECO:0000256" key="6">
    <source>
        <dbReference type="ARBA" id="ARBA00022840"/>
    </source>
</evidence>
<evidence type="ECO:0000256" key="8">
    <source>
        <dbReference type="ARBA" id="ARBA00022989"/>
    </source>
</evidence>
<dbReference type="GeneTree" id="ENSGT00940000157680"/>
<proteinExistence type="predicted"/>
<dbReference type="AlphaFoldDB" id="A0A8B9CJF7"/>
<dbReference type="InterPro" id="IPR003439">
    <property type="entry name" value="ABC_transporter-like_ATP-bd"/>
</dbReference>
<evidence type="ECO:0000256" key="9">
    <source>
        <dbReference type="ARBA" id="ARBA00023128"/>
    </source>
</evidence>
<evidence type="ECO:0000256" key="7">
    <source>
        <dbReference type="ARBA" id="ARBA00022946"/>
    </source>
</evidence>
<dbReference type="SUPFAM" id="SSF52540">
    <property type="entry name" value="P-loop containing nucleoside triphosphate hydrolases"/>
    <property type="match status" value="1"/>
</dbReference>
<evidence type="ECO:0000259" key="12">
    <source>
        <dbReference type="PROSITE" id="PS50893"/>
    </source>
</evidence>
<evidence type="ECO:0000313" key="14">
    <source>
        <dbReference type="Ensembl" id="ENSABRP00000021148.1"/>
    </source>
</evidence>
<evidence type="ECO:0000259" key="13">
    <source>
        <dbReference type="PROSITE" id="PS50929"/>
    </source>
</evidence>
<dbReference type="InterPro" id="IPR027417">
    <property type="entry name" value="P-loop_NTPase"/>
</dbReference>
<dbReference type="Gene3D" id="3.40.50.300">
    <property type="entry name" value="P-loop containing nucleotide triphosphate hydrolases"/>
    <property type="match status" value="1"/>
</dbReference>
<dbReference type="PROSITE" id="PS50929">
    <property type="entry name" value="ABC_TM1F"/>
    <property type="match status" value="1"/>
</dbReference>
<reference evidence="14" key="1">
    <citation type="submission" date="2025-08" db="UniProtKB">
        <authorList>
            <consortium name="Ensembl"/>
        </authorList>
    </citation>
    <scope>IDENTIFICATION</scope>
</reference>
<keyword evidence="8 11" id="KW-1133">Transmembrane helix</keyword>
<evidence type="ECO:0000256" key="1">
    <source>
        <dbReference type="ARBA" id="ARBA00004141"/>
    </source>
</evidence>
<keyword evidence="9" id="KW-0496">Mitochondrion</keyword>
<dbReference type="GO" id="GO:0170037">
    <property type="term" value="P:export from the mitochondrion"/>
    <property type="evidence" value="ECO:0007669"/>
    <property type="project" value="Ensembl"/>
</dbReference>
<dbReference type="Pfam" id="PF00005">
    <property type="entry name" value="ABC_tran"/>
    <property type="match status" value="1"/>
</dbReference>
<dbReference type="Ensembl" id="ENSABRT00000029723.1">
    <property type="protein sequence ID" value="ENSABRP00000021148.1"/>
    <property type="gene ID" value="ENSABRG00000017955.1"/>
</dbReference>
<dbReference type="PANTHER" id="PTHR43394:SF1">
    <property type="entry name" value="ATP-BINDING CASSETTE SUB-FAMILY B MEMBER 10, MITOCHONDRIAL"/>
    <property type="match status" value="1"/>
</dbReference>
<dbReference type="InterPro" id="IPR011527">
    <property type="entry name" value="ABC1_TM_dom"/>
</dbReference>
<protein>
    <submittedName>
        <fullName evidence="14">ATP binding cassette subfamily B member 10</fullName>
    </submittedName>
</protein>
<gene>
    <name evidence="14" type="primary">ABCB10</name>
</gene>
<dbReference type="FunFam" id="3.40.50.300:FF:000604">
    <property type="entry name" value="ABC transporter B family member 28"/>
    <property type="match status" value="1"/>
</dbReference>
<feature type="domain" description="ABC transmembrane type-1" evidence="13">
    <location>
        <begin position="36"/>
        <end position="321"/>
    </location>
</feature>
<name>A0A8B9CJF7_9AVES</name>
<keyword evidence="6" id="KW-0067">ATP-binding</keyword>
<dbReference type="SUPFAM" id="SSF90123">
    <property type="entry name" value="ABC transporter transmembrane region"/>
    <property type="match status" value="1"/>
</dbReference>
<feature type="transmembrane region" description="Helical" evidence="11">
    <location>
        <begin position="30"/>
        <end position="55"/>
    </location>
</feature>
<dbReference type="Proteomes" id="UP000694426">
    <property type="component" value="Unplaced"/>
</dbReference>
<evidence type="ECO:0000256" key="10">
    <source>
        <dbReference type="ARBA" id="ARBA00023136"/>
    </source>
</evidence>
<feature type="transmembrane region" description="Helical" evidence="11">
    <location>
        <begin position="298"/>
        <end position="316"/>
    </location>
</feature>
<dbReference type="FunFam" id="1.20.1560.10:FF:000048">
    <property type="entry name" value="ATP-binding cassette sub-family B member 10, mitochondrial"/>
    <property type="match status" value="1"/>
</dbReference>
<dbReference type="InterPro" id="IPR036640">
    <property type="entry name" value="ABC1_TM_sf"/>
</dbReference>
<dbReference type="PANTHER" id="PTHR43394">
    <property type="entry name" value="ATP-DEPENDENT PERMEASE MDL1, MITOCHONDRIAL"/>
    <property type="match status" value="1"/>
</dbReference>
<accession>A0A8B9CJF7</accession>
<dbReference type="Pfam" id="PF00664">
    <property type="entry name" value="ABC_membrane"/>
    <property type="match status" value="1"/>
</dbReference>
<dbReference type="Gene3D" id="1.20.1560.10">
    <property type="entry name" value="ABC transporter type 1, transmembrane domain"/>
    <property type="match status" value="1"/>
</dbReference>
<dbReference type="GO" id="GO:0005743">
    <property type="term" value="C:mitochondrial inner membrane"/>
    <property type="evidence" value="ECO:0007669"/>
    <property type="project" value="Ensembl"/>
</dbReference>
<keyword evidence="4" id="KW-0547">Nucleotide-binding</keyword>
<evidence type="ECO:0000256" key="5">
    <source>
        <dbReference type="ARBA" id="ARBA00022792"/>
    </source>
</evidence>
<dbReference type="GO" id="GO:0090374">
    <property type="term" value="P:oligopeptide export from mitochondrion"/>
    <property type="evidence" value="ECO:0007669"/>
    <property type="project" value="TreeGrafter"/>
</dbReference>
<evidence type="ECO:0000256" key="2">
    <source>
        <dbReference type="ARBA" id="ARBA00022448"/>
    </source>
</evidence>
<keyword evidence="10 11" id="KW-0472">Membrane</keyword>
<evidence type="ECO:0000256" key="4">
    <source>
        <dbReference type="ARBA" id="ARBA00022741"/>
    </source>
</evidence>
<keyword evidence="15" id="KW-1185">Reference proteome</keyword>
<dbReference type="GO" id="GO:0016887">
    <property type="term" value="F:ATP hydrolysis activity"/>
    <property type="evidence" value="ECO:0007669"/>
    <property type="project" value="Ensembl"/>
</dbReference>
<dbReference type="GO" id="GO:0015421">
    <property type="term" value="F:ABC-type oligopeptide transporter activity"/>
    <property type="evidence" value="ECO:0007669"/>
    <property type="project" value="TreeGrafter"/>
</dbReference>
<reference evidence="14" key="2">
    <citation type="submission" date="2025-09" db="UniProtKB">
        <authorList>
            <consortium name="Ensembl"/>
        </authorList>
    </citation>
    <scope>IDENTIFICATION</scope>
</reference>
<dbReference type="GO" id="GO:0042803">
    <property type="term" value="F:protein homodimerization activity"/>
    <property type="evidence" value="ECO:0007669"/>
    <property type="project" value="Ensembl"/>
</dbReference>
<dbReference type="GO" id="GO:0048821">
    <property type="term" value="P:erythrocyte development"/>
    <property type="evidence" value="ECO:0007669"/>
    <property type="project" value="Ensembl"/>
</dbReference>
<organism evidence="14 15">
    <name type="scientific">Anser brachyrhynchus</name>
    <name type="common">Pink-footed goose</name>
    <dbReference type="NCBI Taxonomy" id="132585"/>
    <lineage>
        <taxon>Eukaryota</taxon>
        <taxon>Metazoa</taxon>
        <taxon>Chordata</taxon>
        <taxon>Craniata</taxon>
        <taxon>Vertebrata</taxon>
        <taxon>Euteleostomi</taxon>
        <taxon>Archelosauria</taxon>
        <taxon>Archosauria</taxon>
        <taxon>Dinosauria</taxon>
        <taxon>Saurischia</taxon>
        <taxon>Theropoda</taxon>
        <taxon>Coelurosauria</taxon>
        <taxon>Aves</taxon>
        <taxon>Neognathae</taxon>
        <taxon>Galloanserae</taxon>
        <taxon>Anseriformes</taxon>
        <taxon>Anatidae</taxon>
        <taxon>Anserinae</taxon>
        <taxon>Anser</taxon>
    </lineage>
</organism>